<evidence type="ECO:0000256" key="5">
    <source>
        <dbReference type="ARBA" id="ARBA00022833"/>
    </source>
</evidence>
<evidence type="ECO:0000313" key="14">
    <source>
        <dbReference type="Proteomes" id="UP001497623"/>
    </source>
</evidence>
<evidence type="ECO:0000256" key="3">
    <source>
        <dbReference type="ARBA" id="ARBA00022723"/>
    </source>
</evidence>
<feature type="non-terminal residue" evidence="13">
    <location>
        <position position="412"/>
    </location>
</feature>
<keyword evidence="9" id="KW-0732">Signal</keyword>
<comment type="function">
    <text evidence="1">Metalloprotease.</text>
</comment>
<dbReference type="Pfam" id="PF01549">
    <property type="entry name" value="ShK"/>
    <property type="match status" value="2"/>
</dbReference>
<accession>A0AAV2PFM7</accession>
<evidence type="ECO:0000256" key="7">
    <source>
        <dbReference type="ARBA" id="ARBA00023145"/>
    </source>
</evidence>
<feature type="compositionally biased region" description="Polar residues" evidence="10">
    <location>
        <begin position="80"/>
        <end position="90"/>
    </location>
</feature>
<comment type="cofactor">
    <cofactor evidence="9">
        <name>Zn(2+)</name>
        <dbReference type="ChEBI" id="CHEBI:29105"/>
    </cofactor>
    <text evidence="9">Binds 1 zinc ion per subunit.</text>
</comment>
<feature type="signal peptide" evidence="9">
    <location>
        <begin position="1"/>
        <end position="27"/>
    </location>
</feature>
<dbReference type="Pfam" id="PF01400">
    <property type="entry name" value="Astacin"/>
    <property type="match status" value="2"/>
</dbReference>
<dbReference type="PROSITE" id="PS51864">
    <property type="entry name" value="ASTACIN"/>
    <property type="match status" value="1"/>
</dbReference>
<comment type="caution">
    <text evidence="8">Lacks conserved residue(s) required for the propagation of feature annotation.</text>
</comment>
<sequence length="412" mass="45863">MVSSRVVSLVTFLSIVYYEWGIHPALAALPPSNHLDDPEIALLEDLDDLATLEAPPDARTSVIPIGNPYDITSDKPGQPLNPSDFSNSQAMDDLPDCFQQDPSIVQDPIEFAGLFEGDIIINTPADMPVFDSAGPVRNAIVDDYKQWPHGVIPYLISSSYTSHERGTIAQAIQEFHTHTCIRYVPRTVEKDYIHILKQSGCTPKYQITQGQTMRVGNFHSGIPTHDQLYSIIRRRDLEAAKLAKKWLKIIFYKTDNTNSTVSLKYDVGGSIMHYGPLAFAKDRSKPTISPHSTSITIGQRKGFSQTDIQKLKKLYNCAGVEPTITTTPKPIPGPKPVPVSKCVDNNQYCKAWADLGECNNNPEWMNLNCKKACNKCGTTCQDQSSNCSYWASKGECTRNAEYMSLFCKKSFL</sequence>
<reference evidence="13 14" key="1">
    <citation type="submission" date="2024-05" db="EMBL/GenBank/DDBJ databases">
        <authorList>
            <person name="Wallberg A."/>
        </authorList>
    </citation>
    <scope>NUCLEOTIDE SEQUENCE [LARGE SCALE GENOMIC DNA]</scope>
</reference>
<comment type="caution">
    <text evidence="13">The sequence shown here is derived from an EMBL/GenBank/DDBJ whole genome shotgun (WGS) entry which is preliminary data.</text>
</comment>
<dbReference type="InterPro" id="IPR006026">
    <property type="entry name" value="Peptidase_Metallo"/>
</dbReference>
<keyword evidence="2 9" id="KW-0645">Protease</keyword>
<feature type="disulfide bond" evidence="8">
    <location>
        <begin position="342"/>
        <end position="376"/>
    </location>
</feature>
<evidence type="ECO:0000259" key="12">
    <source>
        <dbReference type="PROSITE" id="PS51864"/>
    </source>
</evidence>
<dbReference type="PRINTS" id="PR00480">
    <property type="entry name" value="ASTACIN"/>
</dbReference>
<dbReference type="GO" id="GO:0008270">
    <property type="term" value="F:zinc ion binding"/>
    <property type="evidence" value="ECO:0007669"/>
    <property type="project" value="InterPro"/>
</dbReference>
<dbReference type="PROSITE" id="PS51670">
    <property type="entry name" value="SHKT"/>
    <property type="match status" value="2"/>
</dbReference>
<evidence type="ECO:0000313" key="13">
    <source>
        <dbReference type="EMBL" id="CAL4058640.1"/>
    </source>
</evidence>
<evidence type="ECO:0000256" key="1">
    <source>
        <dbReference type="ARBA" id="ARBA00002657"/>
    </source>
</evidence>
<keyword evidence="8" id="KW-1015">Disulfide bond</keyword>
<dbReference type="GO" id="GO:0004222">
    <property type="term" value="F:metalloendopeptidase activity"/>
    <property type="evidence" value="ECO:0007669"/>
    <property type="project" value="UniProtKB-UniRule"/>
</dbReference>
<dbReference type="EC" id="3.4.24.-" evidence="9"/>
<evidence type="ECO:0000256" key="10">
    <source>
        <dbReference type="SAM" id="MobiDB-lite"/>
    </source>
</evidence>
<organism evidence="13 14">
    <name type="scientific">Meganyctiphanes norvegica</name>
    <name type="common">Northern krill</name>
    <name type="synonym">Thysanopoda norvegica</name>
    <dbReference type="NCBI Taxonomy" id="48144"/>
    <lineage>
        <taxon>Eukaryota</taxon>
        <taxon>Metazoa</taxon>
        <taxon>Ecdysozoa</taxon>
        <taxon>Arthropoda</taxon>
        <taxon>Crustacea</taxon>
        <taxon>Multicrustacea</taxon>
        <taxon>Malacostraca</taxon>
        <taxon>Eumalacostraca</taxon>
        <taxon>Eucarida</taxon>
        <taxon>Euphausiacea</taxon>
        <taxon>Euphausiidae</taxon>
        <taxon>Meganyctiphanes</taxon>
    </lineage>
</organism>
<dbReference type="InterPro" id="IPR001506">
    <property type="entry name" value="Peptidase_M12A"/>
</dbReference>
<keyword evidence="3 9" id="KW-0479">Metal-binding</keyword>
<proteinExistence type="predicted"/>
<gene>
    <name evidence="13" type="ORF">MNOR_LOCUS84</name>
</gene>
<feature type="chain" id="PRO_5043102670" description="Metalloendopeptidase" evidence="9">
    <location>
        <begin position="28"/>
        <end position="412"/>
    </location>
</feature>
<protein>
    <recommendedName>
        <fullName evidence="9">Metalloendopeptidase</fullName>
        <ecNumber evidence="9">3.4.24.-</ecNumber>
    </recommendedName>
</protein>
<dbReference type="EMBL" id="CAXKWB010000015">
    <property type="protein sequence ID" value="CAL4058640.1"/>
    <property type="molecule type" value="Genomic_DNA"/>
</dbReference>
<dbReference type="AlphaFoldDB" id="A0AAV2PFM7"/>
<dbReference type="InterPro" id="IPR003582">
    <property type="entry name" value="ShKT_dom"/>
</dbReference>
<dbReference type="InterPro" id="IPR024079">
    <property type="entry name" value="MetalloPept_cat_dom_sf"/>
</dbReference>
<dbReference type="GO" id="GO:0006508">
    <property type="term" value="P:proteolysis"/>
    <property type="evidence" value="ECO:0007669"/>
    <property type="project" value="UniProtKB-KW"/>
</dbReference>
<dbReference type="PANTHER" id="PTHR10127">
    <property type="entry name" value="DISCOIDIN, CUB, EGF, LAMININ , AND ZINC METALLOPROTEASE DOMAIN CONTAINING"/>
    <property type="match status" value="1"/>
</dbReference>
<feature type="domain" description="ShKT" evidence="11">
    <location>
        <begin position="342"/>
        <end position="376"/>
    </location>
</feature>
<feature type="region of interest" description="Disordered" evidence="10">
    <location>
        <begin position="57"/>
        <end position="92"/>
    </location>
</feature>
<keyword evidence="5 9" id="KW-0862">Zinc</keyword>
<evidence type="ECO:0000256" key="8">
    <source>
        <dbReference type="PROSITE-ProRule" id="PRU01005"/>
    </source>
</evidence>
<keyword evidence="4 9" id="KW-0378">Hydrolase</keyword>
<dbReference type="Proteomes" id="UP001497623">
    <property type="component" value="Unassembled WGS sequence"/>
</dbReference>
<evidence type="ECO:0000259" key="11">
    <source>
        <dbReference type="PROSITE" id="PS51670"/>
    </source>
</evidence>
<dbReference type="SMART" id="SM00235">
    <property type="entry name" value="ZnMc"/>
    <property type="match status" value="1"/>
</dbReference>
<evidence type="ECO:0000256" key="9">
    <source>
        <dbReference type="RuleBase" id="RU361183"/>
    </source>
</evidence>
<dbReference type="SUPFAM" id="SSF55486">
    <property type="entry name" value="Metalloproteases ('zincins'), catalytic domain"/>
    <property type="match status" value="1"/>
</dbReference>
<keyword evidence="14" id="KW-1185">Reference proteome</keyword>
<feature type="domain" description="Peptidase M12A" evidence="12">
    <location>
        <begin position="138"/>
        <end position="318"/>
    </location>
</feature>
<dbReference type="SMART" id="SM00254">
    <property type="entry name" value="ShKT"/>
    <property type="match status" value="2"/>
</dbReference>
<feature type="domain" description="ShKT" evidence="11">
    <location>
        <begin position="380"/>
        <end position="412"/>
    </location>
</feature>
<keyword evidence="6 9" id="KW-0482">Metalloprotease</keyword>
<evidence type="ECO:0000256" key="6">
    <source>
        <dbReference type="ARBA" id="ARBA00023049"/>
    </source>
</evidence>
<keyword evidence="7" id="KW-0865">Zymogen</keyword>
<evidence type="ECO:0000256" key="2">
    <source>
        <dbReference type="ARBA" id="ARBA00022670"/>
    </source>
</evidence>
<name>A0AAV2PFM7_MEGNR</name>
<evidence type="ECO:0000256" key="4">
    <source>
        <dbReference type="ARBA" id="ARBA00022801"/>
    </source>
</evidence>
<dbReference type="Gene3D" id="3.40.390.10">
    <property type="entry name" value="Collagenase (Catalytic Domain)"/>
    <property type="match status" value="1"/>
</dbReference>
<dbReference type="PANTHER" id="PTHR10127:SF780">
    <property type="entry name" value="METALLOENDOPEPTIDASE"/>
    <property type="match status" value="1"/>
</dbReference>